<dbReference type="PANTHER" id="PTHR43212">
    <property type="entry name" value="QUERCETIN 2,3-DIOXYGENASE"/>
    <property type="match status" value="1"/>
</dbReference>
<dbReference type="InterPro" id="IPR041602">
    <property type="entry name" value="Quercetinase_C"/>
</dbReference>
<dbReference type="EMBL" id="JBHSUS010000001">
    <property type="protein sequence ID" value="MFC6440670.1"/>
    <property type="molecule type" value="Genomic_DNA"/>
</dbReference>
<evidence type="ECO:0000256" key="1">
    <source>
        <dbReference type="ARBA" id="ARBA00008416"/>
    </source>
</evidence>
<protein>
    <submittedName>
        <fullName evidence="5">Pirin family protein</fullName>
    </submittedName>
</protein>
<organism evidence="5 6">
    <name type="scientific">Pseudobowmanella zhangzhouensis</name>
    <dbReference type="NCBI Taxonomy" id="1537679"/>
    <lineage>
        <taxon>Bacteria</taxon>
        <taxon>Pseudomonadati</taxon>
        <taxon>Pseudomonadota</taxon>
        <taxon>Gammaproteobacteria</taxon>
        <taxon>Alteromonadales</taxon>
        <taxon>Alteromonadaceae</taxon>
    </lineage>
</organism>
<dbReference type="InterPro" id="IPR011051">
    <property type="entry name" value="RmlC_Cupin_sf"/>
</dbReference>
<name>A0ABW1XL37_9ALTE</name>
<evidence type="ECO:0000259" key="3">
    <source>
        <dbReference type="Pfam" id="PF02678"/>
    </source>
</evidence>
<dbReference type="Pfam" id="PF17954">
    <property type="entry name" value="Pirin_C_2"/>
    <property type="match status" value="1"/>
</dbReference>
<gene>
    <name evidence="5" type="ORF">ACFP85_11000</name>
</gene>
<sequence length="232" mass="25554">MDYFRPASARGRADFGWLRSAHSFSFGRYYDPQHMGFSVLRVINDDWVAPASGFDIHPHRDMEIISYITGGTIEHRDSMGNAYQIPAGDIQVMSAGTGITHSEYNASKQDPLTFLQIWITPAVNSVTPSYAQQAVSDQPGLVWLVSRTGEHGTLKINQDARIARIAPNDAQPIELNTAQRFGYLHVVRGSIQVNGQLLTTGDGAGFVQDRAVTLTFAEQDAEALWFDLPAAD</sequence>
<keyword evidence="6" id="KW-1185">Reference proteome</keyword>
<dbReference type="SUPFAM" id="SSF51182">
    <property type="entry name" value="RmlC-like cupins"/>
    <property type="match status" value="1"/>
</dbReference>
<dbReference type="PIRSF" id="PIRSF006232">
    <property type="entry name" value="Pirin"/>
    <property type="match status" value="1"/>
</dbReference>
<accession>A0ABW1XL37</accession>
<dbReference type="InterPro" id="IPR014710">
    <property type="entry name" value="RmlC-like_jellyroll"/>
</dbReference>
<dbReference type="InterPro" id="IPR003829">
    <property type="entry name" value="Pirin_N_dom"/>
</dbReference>
<dbReference type="InterPro" id="IPR012093">
    <property type="entry name" value="Pirin"/>
</dbReference>
<proteinExistence type="inferred from homology"/>
<dbReference type="Proteomes" id="UP001596364">
    <property type="component" value="Unassembled WGS sequence"/>
</dbReference>
<feature type="domain" description="Pirin N-terminal" evidence="3">
    <location>
        <begin position="9"/>
        <end position="119"/>
    </location>
</feature>
<comment type="caution">
    <text evidence="5">The sequence shown here is derived from an EMBL/GenBank/DDBJ whole genome shotgun (WGS) entry which is preliminary data.</text>
</comment>
<reference evidence="6" key="1">
    <citation type="journal article" date="2019" name="Int. J. Syst. Evol. Microbiol.">
        <title>The Global Catalogue of Microorganisms (GCM) 10K type strain sequencing project: providing services to taxonomists for standard genome sequencing and annotation.</title>
        <authorList>
            <consortium name="The Broad Institute Genomics Platform"/>
            <consortium name="The Broad Institute Genome Sequencing Center for Infectious Disease"/>
            <person name="Wu L."/>
            <person name="Ma J."/>
        </authorList>
    </citation>
    <scope>NUCLEOTIDE SEQUENCE [LARGE SCALE GENOMIC DNA]</scope>
    <source>
        <strain evidence="6">CGMCC 1.16031</strain>
    </source>
</reference>
<dbReference type="RefSeq" id="WP_131259627.1">
    <property type="nucleotide sequence ID" value="NZ_JBHSUS010000001.1"/>
</dbReference>
<evidence type="ECO:0000259" key="4">
    <source>
        <dbReference type="Pfam" id="PF17954"/>
    </source>
</evidence>
<feature type="domain" description="Quercetin 2,3-dioxygenase C-terminal cupin" evidence="4">
    <location>
        <begin position="144"/>
        <end position="228"/>
    </location>
</feature>
<dbReference type="PANTHER" id="PTHR43212:SF3">
    <property type="entry name" value="QUERCETIN 2,3-DIOXYGENASE"/>
    <property type="match status" value="1"/>
</dbReference>
<comment type="similarity">
    <text evidence="1 2">Belongs to the pirin family.</text>
</comment>
<evidence type="ECO:0000256" key="2">
    <source>
        <dbReference type="RuleBase" id="RU003457"/>
    </source>
</evidence>
<evidence type="ECO:0000313" key="6">
    <source>
        <dbReference type="Proteomes" id="UP001596364"/>
    </source>
</evidence>
<dbReference type="CDD" id="cd02910">
    <property type="entry name" value="cupin_Yhhw_N"/>
    <property type="match status" value="1"/>
</dbReference>
<evidence type="ECO:0000313" key="5">
    <source>
        <dbReference type="EMBL" id="MFC6440670.1"/>
    </source>
</evidence>
<dbReference type="Gene3D" id="2.60.120.10">
    <property type="entry name" value="Jelly Rolls"/>
    <property type="match status" value="2"/>
</dbReference>
<dbReference type="Pfam" id="PF02678">
    <property type="entry name" value="Pirin"/>
    <property type="match status" value="1"/>
</dbReference>